<evidence type="ECO:0000256" key="1">
    <source>
        <dbReference type="ARBA" id="ARBA00013332"/>
    </source>
</evidence>
<dbReference type="AlphaFoldDB" id="A0A7T0C409"/>
<proteinExistence type="predicted"/>
<keyword evidence="2 8" id="KW-0597">Phosphoprotein</keyword>
<dbReference type="InterPro" id="IPR016032">
    <property type="entry name" value="Sig_transdc_resp-reg_C-effctor"/>
</dbReference>
<name>A0A7T0C409_9BACT</name>
<organism evidence="12 13">
    <name type="scientific">Candidatus Nitrohelix vancouverensis</name>
    <dbReference type="NCBI Taxonomy" id="2705534"/>
    <lineage>
        <taxon>Bacteria</taxon>
        <taxon>Pseudomonadati</taxon>
        <taxon>Nitrospinota/Tectimicrobiota group</taxon>
        <taxon>Nitrospinota</taxon>
        <taxon>Nitrospinia</taxon>
        <taxon>Nitrospinales</taxon>
        <taxon>Nitrospinaceae</taxon>
        <taxon>Candidatus Nitrohelix</taxon>
    </lineage>
</organism>
<evidence type="ECO:0000259" key="11">
    <source>
        <dbReference type="PROSITE" id="PS51755"/>
    </source>
</evidence>
<keyword evidence="4" id="KW-0805">Transcription regulation</keyword>
<dbReference type="InterPro" id="IPR036388">
    <property type="entry name" value="WH-like_DNA-bd_sf"/>
</dbReference>
<evidence type="ECO:0000256" key="4">
    <source>
        <dbReference type="ARBA" id="ARBA00023015"/>
    </source>
</evidence>
<feature type="domain" description="Response regulatory" evidence="10">
    <location>
        <begin position="4"/>
        <end position="120"/>
    </location>
</feature>
<evidence type="ECO:0000256" key="5">
    <source>
        <dbReference type="ARBA" id="ARBA00023125"/>
    </source>
</evidence>
<dbReference type="FunFam" id="1.10.10.10:FF:000018">
    <property type="entry name" value="DNA-binding response regulator ResD"/>
    <property type="match status" value="1"/>
</dbReference>
<evidence type="ECO:0000256" key="8">
    <source>
        <dbReference type="PROSITE-ProRule" id="PRU00169"/>
    </source>
</evidence>
<dbReference type="CDD" id="cd00383">
    <property type="entry name" value="trans_reg_C"/>
    <property type="match status" value="1"/>
</dbReference>
<dbReference type="GO" id="GO:0006355">
    <property type="term" value="P:regulation of DNA-templated transcription"/>
    <property type="evidence" value="ECO:0007669"/>
    <property type="project" value="InterPro"/>
</dbReference>
<gene>
    <name evidence="12" type="ORF">G3M78_12225</name>
</gene>
<evidence type="ECO:0000259" key="10">
    <source>
        <dbReference type="PROSITE" id="PS50110"/>
    </source>
</evidence>
<keyword evidence="6" id="KW-0804">Transcription</keyword>
<feature type="modified residue" description="4-aspartylphosphate" evidence="8">
    <location>
        <position position="53"/>
    </location>
</feature>
<dbReference type="GO" id="GO:0000156">
    <property type="term" value="F:phosphorelay response regulator activity"/>
    <property type="evidence" value="ECO:0007669"/>
    <property type="project" value="TreeGrafter"/>
</dbReference>
<dbReference type="GO" id="GO:0032993">
    <property type="term" value="C:protein-DNA complex"/>
    <property type="evidence" value="ECO:0007669"/>
    <property type="project" value="TreeGrafter"/>
</dbReference>
<dbReference type="EMBL" id="CP048620">
    <property type="protein sequence ID" value="QPJ66118.1"/>
    <property type="molecule type" value="Genomic_DNA"/>
</dbReference>
<dbReference type="PANTHER" id="PTHR48111">
    <property type="entry name" value="REGULATOR OF RPOS"/>
    <property type="match status" value="1"/>
</dbReference>
<evidence type="ECO:0000313" key="12">
    <source>
        <dbReference type="EMBL" id="QPJ66118.1"/>
    </source>
</evidence>
<keyword evidence="3" id="KW-0902">Two-component regulatory system</keyword>
<dbReference type="Pfam" id="PF00486">
    <property type="entry name" value="Trans_reg_C"/>
    <property type="match status" value="1"/>
</dbReference>
<dbReference type="InterPro" id="IPR001867">
    <property type="entry name" value="OmpR/PhoB-type_DNA-bd"/>
</dbReference>
<dbReference type="Pfam" id="PF00072">
    <property type="entry name" value="Response_reg"/>
    <property type="match status" value="1"/>
</dbReference>
<dbReference type="SMART" id="SM00862">
    <property type="entry name" value="Trans_reg_C"/>
    <property type="match status" value="1"/>
</dbReference>
<dbReference type="InterPro" id="IPR011006">
    <property type="entry name" value="CheY-like_superfamily"/>
</dbReference>
<evidence type="ECO:0000256" key="6">
    <source>
        <dbReference type="ARBA" id="ARBA00023163"/>
    </source>
</evidence>
<evidence type="ECO:0000313" key="13">
    <source>
        <dbReference type="Proteomes" id="UP000594464"/>
    </source>
</evidence>
<dbReference type="Gene3D" id="3.40.50.2300">
    <property type="match status" value="1"/>
</dbReference>
<dbReference type="PROSITE" id="PS50110">
    <property type="entry name" value="RESPONSE_REGULATORY"/>
    <property type="match status" value="1"/>
</dbReference>
<sequence>MKPSILIVDDDEELLSLLELKLQSEGFKVQVTNDSSNALENLKKKIPDLVILDVNMPDINGMEVCKTIRSNPKTLDLPVIMLTACNDEVDRVLGLEFGADDYVTKPFNSRELILRIKNVLKRTSASSFLDAEILEFGHLWIDQAKHEVKVKGETIQLTLTEFKLLSRLVETPGKVQSRSVLLDEIWEYGDDVLSRTIDTHVQRLRSKLNEAGQYIKTIRGIGYQFDHQKTG</sequence>
<comment type="function">
    <text evidence="7">This protein is a positive regulator for the phosphate regulon. Transcription of this operon is positively regulated by PhoB and PhoR when phosphate is limited.</text>
</comment>
<dbReference type="KEGG" id="nva:G3M78_12225"/>
<dbReference type="PROSITE" id="PS51755">
    <property type="entry name" value="OMPR_PHOB"/>
    <property type="match status" value="1"/>
</dbReference>
<protein>
    <recommendedName>
        <fullName evidence="1">Phosphate regulon transcriptional regulatory protein PhoB</fullName>
    </recommendedName>
</protein>
<dbReference type="SMART" id="SM00448">
    <property type="entry name" value="REC"/>
    <property type="match status" value="1"/>
</dbReference>
<dbReference type="InterPro" id="IPR039420">
    <property type="entry name" value="WalR-like"/>
</dbReference>
<feature type="domain" description="OmpR/PhoB-type" evidence="11">
    <location>
        <begin position="131"/>
        <end position="227"/>
    </location>
</feature>
<evidence type="ECO:0000256" key="7">
    <source>
        <dbReference type="ARBA" id="ARBA00024735"/>
    </source>
</evidence>
<evidence type="ECO:0000256" key="2">
    <source>
        <dbReference type="ARBA" id="ARBA00022553"/>
    </source>
</evidence>
<accession>A0A7T0C409</accession>
<dbReference type="InterPro" id="IPR001789">
    <property type="entry name" value="Sig_transdc_resp-reg_receiver"/>
</dbReference>
<evidence type="ECO:0000256" key="9">
    <source>
        <dbReference type="PROSITE-ProRule" id="PRU01091"/>
    </source>
</evidence>
<dbReference type="SUPFAM" id="SSF46894">
    <property type="entry name" value="C-terminal effector domain of the bipartite response regulators"/>
    <property type="match status" value="1"/>
</dbReference>
<dbReference type="GO" id="GO:0005829">
    <property type="term" value="C:cytosol"/>
    <property type="evidence" value="ECO:0007669"/>
    <property type="project" value="TreeGrafter"/>
</dbReference>
<dbReference type="Gene3D" id="1.10.10.10">
    <property type="entry name" value="Winged helix-like DNA-binding domain superfamily/Winged helix DNA-binding domain"/>
    <property type="match status" value="1"/>
</dbReference>
<dbReference type="Proteomes" id="UP000594464">
    <property type="component" value="Chromosome"/>
</dbReference>
<keyword evidence="5 9" id="KW-0238">DNA-binding</keyword>
<dbReference type="FunFam" id="3.40.50.2300:FF:000001">
    <property type="entry name" value="DNA-binding response regulator PhoB"/>
    <property type="match status" value="1"/>
</dbReference>
<dbReference type="Gene3D" id="6.10.250.690">
    <property type="match status" value="1"/>
</dbReference>
<feature type="DNA-binding region" description="OmpR/PhoB-type" evidence="9">
    <location>
        <begin position="131"/>
        <end position="227"/>
    </location>
</feature>
<reference evidence="13" key="1">
    <citation type="submission" date="2020-02" db="EMBL/GenBank/DDBJ databases">
        <title>Genomic and physiological characterization of two novel Nitrospinaceae genera.</title>
        <authorList>
            <person name="Mueller A.J."/>
            <person name="Jung M.-Y."/>
            <person name="Strachan C.R."/>
            <person name="Herbold C.W."/>
            <person name="Kirkegaard R.H."/>
            <person name="Daims H."/>
        </authorList>
    </citation>
    <scope>NUCLEOTIDE SEQUENCE [LARGE SCALE GENOMIC DNA]</scope>
</reference>
<dbReference type="SUPFAM" id="SSF52172">
    <property type="entry name" value="CheY-like"/>
    <property type="match status" value="1"/>
</dbReference>
<dbReference type="GO" id="GO:0000976">
    <property type="term" value="F:transcription cis-regulatory region binding"/>
    <property type="evidence" value="ECO:0007669"/>
    <property type="project" value="TreeGrafter"/>
</dbReference>
<evidence type="ECO:0000256" key="3">
    <source>
        <dbReference type="ARBA" id="ARBA00023012"/>
    </source>
</evidence>
<dbReference type="PANTHER" id="PTHR48111:SF1">
    <property type="entry name" value="TWO-COMPONENT RESPONSE REGULATOR ORR33"/>
    <property type="match status" value="1"/>
</dbReference>